<evidence type="ECO:0000313" key="7">
    <source>
        <dbReference type="EMBL" id="MDQ0317660.1"/>
    </source>
</evidence>
<evidence type="ECO:0000313" key="8">
    <source>
        <dbReference type="Proteomes" id="UP001229244"/>
    </source>
</evidence>
<evidence type="ECO:0000259" key="6">
    <source>
        <dbReference type="PROSITE" id="PS50123"/>
    </source>
</evidence>
<dbReference type="Pfam" id="PF01739">
    <property type="entry name" value="CheR"/>
    <property type="match status" value="1"/>
</dbReference>
<dbReference type="AlphaFoldDB" id="A0AAE3VT16"/>
<dbReference type="InterPro" id="IPR022642">
    <property type="entry name" value="CheR_C"/>
</dbReference>
<dbReference type="GO" id="GO:0008983">
    <property type="term" value="F:protein-glutamate O-methyltransferase activity"/>
    <property type="evidence" value="ECO:0007669"/>
    <property type="project" value="UniProtKB-EC"/>
</dbReference>
<evidence type="ECO:0000256" key="3">
    <source>
        <dbReference type="ARBA" id="ARBA00022603"/>
    </source>
</evidence>
<gene>
    <name evidence="7" type="ORF">J2S73_004146</name>
</gene>
<keyword evidence="5" id="KW-0949">S-adenosyl-L-methionine</keyword>
<keyword evidence="8" id="KW-1185">Reference proteome</keyword>
<protein>
    <recommendedName>
        <fullName evidence="2">protein-glutamate O-methyltransferase</fullName>
        <ecNumber evidence="2">2.1.1.80</ecNumber>
    </recommendedName>
</protein>
<feature type="domain" description="CheR-type methyltransferase" evidence="6">
    <location>
        <begin position="1"/>
        <end position="267"/>
    </location>
</feature>
<dbReference type="PROSITE" id="PS50123">
    <property type="entry name" value="CHER"/>
    <property type="match status" value="1"/>
</dbReference>
<dbReference type="InterPro" id="IPR000780">
    <property type="entry name" value="CheR_MeTrfase"/>
</dbReference>
<reference evidence="7" key="1">
    <citation type="submission" date="2023-07" db="EMBL/GenBank/DDBJ databases">
        <title>Genomic Encyclopedia of Type Strains, Phase IV (KMG-IV): sequencing the most valuable type-strain genomes for metagenomic binning, comparative biology and taxonomic classification.</title>
        <authorList>
            <person name="Goeker M."/>
        </authorList>
    </citation>
    <scope>NUCLEOTIDE SEQUENCE</scope>
    <source>
        <strain evidence="7">DSM 21202</strain>
    </source>
</reference>
<dbReference type="SMART" id="SM00138">
    <property type="entry name" value="MeTrc"/>
    <property type="match status" value="1"/>
</dbReference>
<dbReference type="EC" id="2.1.1.80" evidence="2"/>
<dbReference type="SUPFAM" id="SSF53335">
    <property type="entry name" value="S-adenosyl-L-methionine-dependent methyltransferases"/>
    <property type="match status" value="1"/>
</dbReference>
<dbReference type="GO" id="GO:0032259">
    <property type="term" value="P:methylation"/>
    <property type="evidence" value="ECO:0007669"/>
    <property type="project" value="UniProtKB-KW"/>
</dbReference>
<dbReference type="PANTHER" id="PTHR24422:SF21">
    <property type="entry name" value="CHEMOTAXIS PROTEIN METHYLTRANSFERASE 1"/>
    <property type="match status" value="1"/>
</dbReference>
<dbReference type="Gene3D" id="1.10.155.10">
    <property type="entry name" value="Chemotaxis receptor methyltransferase CheR, N-terminal domain"/>
    <property type="match status" value="1"/>
</dbReference>
<dbReference type="PANTHER" id="PTHR24422">
    <property type="entry name" value="CHEMOTAXIS PROTEIN METHYLTRANSFERASE"/>
    <property type="match status" value="1"/>
</dbReference>
<dbReference type="EMBL" id="JAUSUL010000007">
    <property type="protein sequence ID" value="MDQ0317660.1"/>
    <property type="molecule type" value="Genomic_DNA"/>
</dbReference>
<comment type="catalytic activity">
    <reaction evidence="1">
        <text>L-glutamyl-[protein] + S-adenosyl-L-methionine = [protein]-L-glutamate 5-O-methyl ester + S-adenosyl-L-homocysteine</text>
        <dbReference type="Rhea" id="RHEA:24452"/>
        <dbReference type="Rhea" id="RHEA-COMP:10208"/>
        <dbReference type="Rhea" id="RHEA-COMP:10311"/>
        <dbReference type="ChEBI" id="CHEBI:29973"/>
        <dbReference type="ChEBI" id="CHEBI:57856"/>
        <dbReference type="ChEBI" id="CHEBI:59789"/>
        <dbReference type="ChEBI" id="CHEBI:82795"/>
        <dbReference type="EC" id="2.1.1.80"/>
    </reaction>
</comment>
<evidence type="ECO:0000256" key="4">
    <source>
        <dbReference type="ARBA" id="ARBA00022679"/>
    </source>
</evidence>
<name>A0AAE3VT16_9HYPH</name>
<evidence type="ECO:0000256" key="2">
    <source>
        <dbReference type="ARBA" id="ARBA00012534"/>
    </source>
</evidence>
<dbReference type="SUPFAM" id="SSF47757">
    <property type="entry name" value="Chemotaxis receptor methyltransferase CheR, N-terminal domain"/>
    <property type="match status" value="1"/>
</dbReference>
<dbReference type="Proteomes" id="UP001229244">
    <property type="component" value="Unassembled WGS sequence"/>
</dbReference>
<organism evidence="7 8">
    <name type="scientific">Amorphus orientalis</name>
    <dbReference type="NCBI Taxonomy" id="649198"/>
    <lineage>
        <taxon>Bacteria</taxon>
        <taxon>Pseudomonadati</taxon>
        <taxon>Pseudomonadota</taxon>
        <taxon>Alphaproteobacteria</taxon>
        <taxon>Hyphomicrobiales</taxon>
        <taxon>Amorphaceae</taxon>
        <taxon>Amorphus</taxon>
    </lineage>
</organism>
<dbReference type="PRINTS" id="PR00996">
    <property type="entry name" value="CHERMTFRASE"/>
</dbReference>
<dbReference type="Pfam" id="PF03705">
    <property type="entry name" value="CheR_N"/>
    <property type="match status" value="1"/>
</dbReference>
<proteinExistence type="predicted"/>
<evidence type="ECO:0000256" key="1">
    <source>
        <dbReference type="ARBA" id="ARBA00001541"/>
    </source>
</evidence>
<evidence type="ECO:0000256" key="5">
    <source>
        <dbReference type="ARBA" id="ARBA00022691"/>
    </source>
</evidence>
<keyword evidence="4 7" id="KW-0808">Transferase</keyword>
<keyword evidence="3 7" id="KW-0489">Methyltransferase</keyword>
<dbReference type="InterPro" id="IPR022641">
    <property type="entry name" value="CheR_N"/>
</dbReference>
<dbReference type="InterPro" id="IPR050903">
    <property type="entry name" value="Bact_Chemotaxis_MeTrfase"/>
</dbReference>
<accession>A0AAE3VT16</accession>
<sequence>MIPQADYEYLQRFLKTKSGLALSPDKQYLLESRLNPIAREFGLKSVGELAQFLRRPGSEKAADKVVDAMTTNESLFFRDKHPFEAFTNRMLPTLLANRPSHQPIRIWCAAASSGQEPYSLAMLLAENPALSAGRRFEIIGTDISTEIIEKAKRGIYSQFEVQRGLSVHYLVRYFSKVGDDWQVSDKIRQAVSYRKLNLLDPFVGMGQFDIVFCRNVLIYFDNDQKIDVLNRIVKLMPSDGFLVLGGAESVIGLTDKFQPDTSRCLFRPQTTATAGNRLAAAR</sequence>
<dbReference type="Gene3D" id="3.40.50.150">
    <property type="entry name" value="Vaccinia Virus protein VP39"/>
    <property type="match status" value="1"/>
</dbReference>
<comment type="caution">
    <text evidence="7">The sequence shown here is derived from an EMBL/GenBank/DDBJ whole genome shotgun (WGS) entry which is preliminary data.</text>
</comment>
<dbReference type="InterPro" id="IPR036804">
    <property type="entry name" value="CheR_N_sf"/>
</dbReference>
<dbReference type="InterPro" id="IPR029063">
    <property type="entry name" value="SAM-dependent_MTases_sf"/>
</dbReference>